<keyword evidence="3" id="KW-1185">Reference proteome</keyword>
<proteinExistence type="predicted"/>
<dbReference type="InterPro" id="IPR016040">
    <property type="entry name" value="NAD(P)-bd_dom"/>
</dbReference>
<dbReference type="InterPro" id="IPR036291">
    <property type="entry name" value="NAD(P)-bd_dom_sf"/>
</dbReference>
<dbReference type="InterPro" id="IPR051606">
    <property type="entry name" value="Polyketide_Oxido-like"/>
</dbReference>
<dbReference type="OrthoDB" id="3763081at2"/>
<dbReference type="Pfam" id="PF13460">
    <property type="entry name" value="NAD_binding_10"/>
    <property type="match status" value="1"/>
</dbReference>
<dbReference type="Proteomes" id="UP000325415">
    <property type="component" value="Unassembled WGS sequence"/>
</dbReference>
<dbReference type="GeneID" id="78127810"/>
<gene>
    <name evidence="2" type="ORF">DDE84_08960</name>
</gene>
<evidence type="ECO:0000313" key="2">
    <source>
        <dbReference type="EMBL" id="KAE8127148.1"/>
    </source>
</evidence>
<dbReference type="GO" id="GO:0042602">
    <property type="term" value="F:riboflavin reductase (NADPH) activity"/>
    <property type="evidence" value="ECO:0007669"/>
    <property type="project" value="TreeGrafter"/>
</dbReference>
<protein>
    <submittedName>
        <fullName evidence="2">NAD(P)-dependent oxidoreductase</fullName>
    </submittedName>
</protein>
<evidence type="ECO:0000313" key="3">
    <source>
        <dbReference type="Proteomes" id="UP000325415"/>
    </source>
</evidence>
<organism evidence="2 3">
    <name type="scientific">Bifidobacterium tibiigranuli</name>
    <dbReference type="NCBI Taxonomy" id="2172043"/>
    <lineage>
        <taxon>Bacteria</taxon>
        <taxon>Bacillati</taxon>
        <taxon>Actinomycetota</taxon>
        <taxon>Actinomycetes</taxon>
        <taxon>Bifidobacteriales</taxon>
        <taxon>Bifidobacteriaceae</taxon>
        <taxon>Bifidobacterium</taxon>
    </lineage>
</organism>
<dbReference type="GO" id="GO:0004074">
    <property type="term" value="F:biliverdin reductase [NAD(P)H] activity"/>
    <property type="evidence" value="ECO:0007669"/>
    <property type="project" value="TreeGrafter"/>
</dbReference>
<name>A0A5N6S1B5_9BIFI</name>
<reference evidence="2 3" key="1">
    <citation type="submission" date="2018-04" db="EMBL/GenBank/DDBJ databases">
        <authorList>
            <person name="Eckel V.P."/>
            <person name="Vogel R.F."/>
        </authorList>
    </citation>
    <scope>NUCLEOTIDE SEQUENCE [LARGE SCALE GENOMIC DNA]</scope>
    <source>
        <strain evidence="3">TMW 2.1764</strain>
    </source>
</reference>
<comment type="caution">
    <text evidence="2">The sequence shown here is derived from an EMBL/GenBank/DDBJ whole genome shotgun (WGS) entry which is preliminary data.</text>
</comment>
<dbReference type="EMBL" id="QDAG01000009">
    <property type="protein sequence ID" value="KAE8127148.1"/>
    <property type="molecule type" value="Genomic_DNA"/>
</dbReference>
<dbReference type="Gene3D" id="3.40.50.720">
    <property type="entry name" value="NAD(P)-binding Rossmann-like Domain"/>
    <property type="match status" value="1"/>
</dbReference>
<feature type="domain" description="NAD(P)-binding" evidence="1">
    <location>
        <begin position="7"/>
        <end position="196"/>
    </location>
</feature>
<evidence type="ECO:0000259" key="1">
    <source>
        <dbReference type="Pfam" id="PF13460"/>
    </source>
</evidence>
<dbReference type="PANTHER" id="PTHR43355:SF2">
    <property type="entry name" value="FLAVIN REDUCTASE (NADPH)"/>
    <property type="match status" value="1"/>
</dbReference>
<dbReference type="PANTHER" id="PTHR43355">
    <property type="entry name" value="FLAVIN REDUCTASE (NADPH)"/>
    <property type="match status" value="1"/>
</dbReference>
<dbReference type="SUPFAM" id="SSF51735">
    <property type="entry name" value="NAD(P)-binding Rossmann-fold domains"/>
    <property type="match status" value="1"/>
</dbReference>
<sequence length="208" mass="21816">MKLVVIGANGATGMRIVNRALAQGHEVTAVVRREDAESPAGAARVVADPLDFAALAACAAGHDAILGALGVRSLGRTSLMQRSVAALIDAAGHGAPSRVLVVSAFGVGDTAQAASPFARLLYRTVMRNIFDDKAKAERMLEDSPLEWTVASPGTLSNKPLRPYEATESAKLGTLPGLPSSTRESVADFMVRTVADPTWTRKVAVLRDL</sequence>
<dbReference type="AlphaFoldDB" id="A0A5N6S1B5"/>
<accession>A0A5N6S1B5</accession>
<dbReference type="RefSeq" id="WP_152581359.1">
    <property type="nucleotide sequence ID" value="NZ_JALCCS010000013.1"/>
</dbReference>